<evidence type="ECO:0000313" key="2">
    <source>
        <dbReference type="Proteomes" id="UP000242683"/>
    </source>
</evidence>
<comment type="caution">
    <text evidence="1">The sequence shown here is derived from an EMBL/GenBank/DDBJ whole genome shotgun (WGS) entry which is preliminary data.</text>
</comment>
<accession>A0A1Y3GBH6</accession>
<dbReference type="OrthoDB" id="8482114at2"/>
<dbReference type="Proteomes" id="UP000242683">
    <property type="component" value="Unassembled WGS sequence"/>
</dbReference>
<evidence type="ECO:0000313" key="1">
    <source>
        <dbReference type="EMBL" id="OUJ05899.1"/>
    </source>
</evidence>
<protein>
    <submittedName>
        <fullName evidence="1">Uncharacterized protein</fullName>
    </submittedName>
</protein>
<proteinExistence type="predicted"/>
<sequence>MLHAFNQKGVRRVLCNRHEEHTNNKNEDAITSMVFSPLAFMRAVDAWLVVKTLLGPDLLSDYATRHPNAHEIQLWPNGLKAQARNGDSTSRCEPDLVMQFQFDDIRSLIITWEMKWTWIMATNELLYEIVREQEAIKKAYPRSRRLIVALTQTAGPIKRAGVINIRWTDVHRIAHQLKSETFATPVREWGKQVSTFLEKAKQISFSGFHTLSVEKIKFQFTEQPK</sequence>
<dbReference type="EMBL" id="JOPG01000014">
    <property type="protein sequence ID" value="OUJ05899.1"/>
    <property type="molecule type" value="Genomic_DNA"/>
</dbReference>
<reference evidence="2" key="1">
    <citation type="submission" date="2014-06" db="EMBL/GenBank/DDBJ databases">
        <authorList>
            <person name="Winans N.J."/>
            <person name="Newell P.D."/>
            <person name="Douglas A.E."/>
        </authorList>
    </citation>
    <scope>NUCLEOTIDE SEQUENCE [LARGE SCALE GENOMIC DNA]</scope>
    <source>
        <strain evidence="2">DsW_057</strain>
    </source>
</reference>
<name>A0A1Y3GBH6_9PROT</name>
<gene>
    <name evidence="1" type="ORF">HK23_03350</name>
</gene>
<dbReference type="RefSeq" id="WP_086653434.1">
    <property type="nucleotide sequence ID" value="NZ_JOPG01000014.1"/>
</dbReference>
<organism evidence="1 2">
    <name type="scientific">Acetobacter malorum</name>
    <dbReference type="NCBI Taxonomy" id="178901"/>
    <lineage>
        <taxon>Bacteria</taxon>
        <taxon>Pseudomonadati</taxon>
        <taxon>Pseudomonadota</taxon>
        <taxon>Alphaproteobacteria</taxon>
        <taxon>Acetobacterales</taxon>
        <taxon>Acetobacteraceae</taxon>
        <taxon>Acetobacter</taxon>
    </lineage>
</organism>
<dbReference type="AlphaFoldDB" id="A0A1Y3GBH6"/>